<feature type="transmembrane region" description="Helical" evidence="1">
    <location>
        <begin position="7"/>
        <end position="32"/>
    </location>
</feature>
<organism evidence="2 3">
    <name type="scientific">Protomyces lactucae-debilis</name>
    <dbReference type="NCBI Taxonomy" id="2754530"/>
    <lineage>
        <taxon>Eukaryota</taxon>
        <taxon>Fungi</taxon>
        <taxon>Dikarya</taxon>
        <taxon>Ascomycota</taxon>
        <taxon>Taphrinomycotina</taxon>
        <taxon>Taphrinomycetes</taxon>
        <taxon>Taphrinales</taxon>
        <taxon>Protomycetaceae</taxon>
        <taxon>Protomyces</taxon>
    </lineage>
</organism>
<evidence type="ECO:0000256" key="1">
    <source>
        <dbReference type="SAM" id="Phobius"/>
    </source>
</evidence>
<dbReference type="STRING" id="56484.A0A1Y2FUW1"/>
<dbReference type="GO" id="GO:0005886">
    <property type="term" value="C:plasma membrane"/>
    <property type="evidence" value="ECO:0007669"/>
    <property type="project" value="InterPro"/>
</dbReference>
<keyword evidence="1" id="KW-0472">Membrane</keyword>
<feature type="transmembrane region" description="Helical" evidence="1">
    <location>
        <begin position="220"/>
        <end position="245"/>
    </location>
</feature>
<dbReference type="OrthoDB" id="2327445at2759"/>
<accession>A0A1Y2FUW1</accession>
<keyword evidence="1" id="KW-1133">Transmembrane helix</keyword>
<sequence>MGNAARTIFVTVPLLCATTAMVFQIIVLIAGLDSPGVRGLYYMRLDTRNIVAASATPFSAIINSVASQLGLMDYYQAALWTYCSGPSKNGSFESPTRCTPSSTSFWFNPVQIIQDDLYVGNVITIPQDIQDDLDLVKTAYAWLKPICIVACVFSFLAILAILPAYRSRWGSFFATIISFVAALFSVGQAVVATVLFSIFSSVINDNLPDLNVKASLGTPMFVLAWLSAGFSLVAFIFVLFTLCCCKPETRRTREYRDKSAPRSSTSSSRMVN</sequence>
<dbReference type="GeneID" id="63789158"/>
<reference evidence="2 3" key="1">
    <citation type="submission" date="2016-07" db="EMBL/GenBank/DDBJ databases">
        <title>Pervasive Adenine N6-methylation of Active Genes in Fungi.</title>
        <authorList>
            <consortium name="DOE Joint Genome Institute"/>
            <person name="Mondo S.J."/>
            <person name="Dannebaum R.O."/>
            <person name="Kuo R.C."/>
            <person name="Labutti K."/>
            <person name="Haridas S."/>
            <person name="Kuo A."/>
            <person name="Salamov A."/>
            <person name="Ahrendt S.R."/>
            <person name="Lipzen A."/>
            <person name="Sullivan W."/>
            <person name="Andreopoulos W.B."/>
            <person name="Clum A."/>
            <person name="Lindquist E."/>
            <person name="Daum C."/>
            <person name="Ramamoorthy G.K."/>
            <person name="Gryganskyi A."/>
            <person name="Culley D."/>
            <person name="Magnuson J.K."/>
            <person name="James T.Y."/>
            <person name="O'Malley M.A."/>
            <person name="Stajich J.E."/>
            <person name="Spatafora J.W."/>
            <person name="Visel A."/>
            <person name="Grigoriev I.V."/>
        </authorList>
    </citation>
    <scope>NUCLEOTIDE SEQUENCE [LARGE SCALE GENOMIC DNA]</scope>
    <source>
        <strain evidence="2 3">12-1054</strain>
    </source>
</reference>
<gene>
    <name evidence="2" type="ORF">BCR37DRAFT_9831</name>
</gene>
<dbReference type="EMBL" id="MCFI01000001">
    <property type="protein sequence ID" value="ORY87782.1"/>
    <property type="molecule type" value="Genomic_DNA"/>
</dbReference>
<comment type="caution">
    <text evidence="2">The sequence shown here is derived from an EMBL/GenBank/DDBJ whole genome shotgun (WGS) entry which is preliminary data.</text>
</comment>
<dbReference type="GO" id="GO:0051285">
    <property type="term" value="C:cell cortex of cell tip"/>
    <property type="evidence" value="ECO:0007669"/>
    <property type="project" value="TreeGrafter"/>
</dbReference>
<dbReference type="PANTHER" id="PTHR28019:SF2">
    <property type="entry name" value="CELL MEMBRANE PROTEIN YLR413W-RELATED"/>
    <property type="match status" value="1"/>
</dbReference>
<dbReference type="Gene3D" id="1.20.140.150">
    <property type="match status" value="1"/>
</dbReference>
<dbReference type="AlphaFoldDB" id="A0A1Y2FUW1"/>
<proteinExistence type="predicted"/>
<keyword evidence="1" id="KW-0812">Transmembrane</keyword>
<dbReference type="Pfam" id="PF06687">
    <property type="entry name" value="SUR7"/>
    <property type="match status" value="1"/>
</dbReference>
<dbReference type="GO" id="GO:0031505">
    <property type="term" value="P:fungal-type cell wall organization"/>
    <property type="evidence" value="ECO:0007669"/>
    <property type="project" value="TreeGrafter"/>
</dbReference>
<dbReference type="RefSeq" id="XP_040728277.1">
    <property type="nucleotide sequence ID" value="XM_040872559.1"/>
</dbReference>
<dbReference type="InterPro" id="IPR052413">
    <property type="entry name" value="SUR7_domain"/>
</dbReference>
<dbReference type="PANTHER" id="PTHR28019">
    <property type="entry name" value="CELL MEMBRANE PROTEIN YLR413W-RELATED"/>
    <property type="match status" value="1"/>
</dbReference>
<keyword evidence="3" id="KW-1185">Reference proteome</keyword>
<dbReference type="OMA" id="QGITHCS"/>
<dbReference type="Proteomes" id="UP000193685">
    <property type="component" value="Unassembled WGS sequence"/>
</dbReference>
<feature type="transmembrane region" description="Helical" evidence="1">
    <location>
        <begin position="142"/>
        <end position="165"/>
    </location>
</feature>
<evidence type="ECO:0000313" key="2">
    <source>
        <dbReference type="EMBL" id="ORY87782.1"/>
    </source>
</evidence>
<feature type="transmembrane region" description="Helical" evidence="1">
    <location>
        <begin position="172"/>
        <end position="200"/>
    </location>
</feature>
<dbReference type="InterPro" id="IPR009571">
    <property type="entry name" value="SUR7/Rim9-like_fungi"/>
</dbReference>
<name>A0A1Y2FUW1_PROLT</name>
<evidence type="ECO:0000313" key="3">
    <source>
        <dbReference type="Proteomes" id="UP000193685"/>
    </source>
</evidence>
<protein>
    <submittedName>
        <fullName evidence="2">Actin cortical patch SUR7/pH-response regulator pali</fullName>
    </submittedName>
</protein>